<dbReference type="Pfam" id="PF17919">
    <property type="entry name" value="RT_RNaseH_2"/>
    <property type="match status" value="1"/>
</dbReference>
<keyword evidence="4" id="KW-0808">Transferase</keyword>
<accession>A0A699H9L3</accession>
<dbReference type="Pfam" id="PF00078">
    <property type="entry name" value="RVT_1"/>
    <property type="match status" value="1"/>
</dbReference>
<organism evidence="4">
    <name type="scientific">Tanacetum cinerariifolium</name>
    <name type="common">Dalmatian daisy</name>
    <name type="synonym">Chrysanthemum cinerariifolium</name>
    <dbReference type="NCBI Taxonomy" id="118510"/>
    <lineage>
        <taxon>Eukaryota</taxon>
        <taxon>Viridiplantae</taxon>
        <taxon>Streptophyta</taxon>
        <taxon>Embryophyta</taxon>
        <taxon>Tracheophyta</taxon>
        <taxon>Spermatophyta</taxon>
        <taxon>Magnoliopsida</taxon>
        <taxon>eudicotyledons</taxon>
        <taxon>Gunneridae</taxon>
        <taxon>Pentapetalae</taxon>
        <taxon>asterids</taxon>
        <taxon>campanulids</taxon>
        <taxon>Asterales</taxon>
        <taxon>Asteraceae</taxon>
        <taxon>Asteroideae</taxon>
        <taxon>Anthemideae</taxon>
        <taxon>Anthemidinae</taxon>
        <taxon>Tanacetum</taxon>
    </lineage>
</organism>
<dbReference type="PROSITE" id="PS50878">
    <property type="entry name" value="RT_POL"/>
    <property type="match status" value="1"/>
</dbReference>
<dbReference type="FunFam" id="3.10.20.370:FF:000001">
    <property type="entry name" value="Retrovirus-related Pol polyprotein from transposon 17.6-like protein"/>
    <property type="match status" value="1"/>
</dbReference>
<dbReference type="AlphaFoldDB" id="A0A699H9L3"/>
<dbReference type="InterPro" id="IPR043502">
    <property type="entry name" value="DNA/RNA_pol_sf"/>
</dbReference>
<dbReference type="InterPro" id="IPR050951">
    <property type="entry name" value="Retrovirus_Pol_polyprotein"/>
</dbReference>
<name>A0A699H9L3_TANCI</name>
<feature type="domain" description="Reverse transcriptase" evidence="3">
    <location>
        <begin position="423"/>
        <end position="656"/>
    </location>
</feature>
<keyword evidence="4" id="KW-0548">Nucleotidyltransferase</keyword>
<dbReference type="CDD" id="cd01647">
    <property type="entry name" value="RT_LTR"/>
    <property type="match status" value="1"/>
</dbReference>
<evidence type="ECO:0000259" key="3">
    <source>
        <dbReference type="PROSITE" id="PS50878"/>
    </source>
</evidence>
<protein>
    <submittedName>
        <fullName evidence="4">Reverse transcriptase domain-containing protein</fullName>
    </submittedName>
</protein>
<dbReference type="EMBL" id="BKCJ010108947">
    <property type="protein sequence ID" value="GEX44902.1"/>
    <property type="molecule type" value="Genomic_DNA"/>
</dbReference>
<feature type="region of interest" description="Disordered" evidence="2">
    <location>
        <begin position="191"/>
        <end position="221"/>
    </location>
</feature>
<evidence type="ECO:0000256" key="1">
    <source>
        <dbReference type="ARBA" id="ARBA00023268"/>
    </source>
</evidence>
<reference evidence="4" key="1">
    <citation type="journal article" date="2019" name="Sci. Rep.">
        <title>Draft genome of Tanacetum cinerariifolium, the natural source of mosquito coil.</title>
        <authorList>
            <person name="Yamashiro T."/>
            <person name="Shiraishi A."/>
            <person name="Satake H."/>
            <person name="Nakayama K."/>
        </authorList>
    </citation>
    <scope>NUCLEOTIDE SEQUENCE</scope>
</reference>
<dbReference type="SUPFAM" id="SSF56672">
    <property type="entry name" value="DNA/RNA polymerases"/>
    <property type="match status" value="1"/>
</dbReference>
<keyword evidence="4" id="KW-0695">RNA-directed DNA polymerase</keyword>
<feature type="compositionally biased region" description="Polar residues" evidence="2">
    <location>
        <begin position="14"/>
        <end position="33"/>
    </location>
</feature>
<evidence type="ECO:0000313" key="4">
    <source>
        <dbReference type="EMBL" id="GEX44902.1"/>
    </source>
</evidence>
<feature type="compositionally biased region" description="Low complexity" evidence="2">
    <location>
        <begin position="43"/>
        <end position="70"/>
    </location>
</feature>
<dbReference type="FunFam" id="3.30.70.270:FF:000020">
    <property type="entry name" value="Transposon Tf2-6 polyprotein-like Protein"/>
    <property type="match status" value="1"/>
</dbReference>
<comment type="caution">
    <text evidence="4">The sequence shown here is derived from an EMBL/GenBank/DDBJ whole genome shotgun (WGS) entry which is preliminary data.</text>
</comment>
<dbReference type="PANTHER" id="PTHR37984">
    <property type="entry name" value="PROTEIN CBG26694"/>
    <property type="match status" value="1"/>
</dbReference>
<feature type="non-terminal residue" evidence="4">
    <location>
        <position position="1"/>
    </location>
</feature>
<dbReference type="Gene3D" id="3.10.10.10">
    <property type="entry name" value="HIV Type 1 Reverse Transcriptase, subunit A, domain 1"/>
    <property type="match status" value="1"/>
</dbReference>
<dbReference type="CDD" id="cd09274">
    <property type="entry name" value="RNase_HI_RT_Ty3"/>
    <property type="match status" value="1"/>
</dbReference>
<dbReference type="Gene3D" id="3.30.70.270">
    <property type="match status" value="2"/>
</dbReference>
<keyword evidence="1" id="KW-0511">Multifunctional enzyme</keyword>
<sequence length="803" mass="92406">HRWPNPERICYKSLSSGNSYQPQGNRNLLSYRSDNYLGPPGYNQNQNRNNQNQNFQNQNRNQGNIHHQGNNQRRNQFFQGATYDQNPFPAYQAPAYQAPGYQALVHQPSIPQPQVVTTNEFTNYMKANDAILKNMQTNMTSLTNSNLELKNMFGQFIKMNTASSSGLRTLSRNIISNPKEDLKVECDTKVTKDTVPPTNNGSTKDVQPPVVQTETPKSNSEPVVAPVIEPVLSPEYSQEVLSFSDVIASGNPTPYYDLIVSTSFSTLTPFEDSDFLFEKVDAFLALEDDPTSPEVNHSYFDTEGDILLLEAFLNDDPSLPPPTQGKYLPQVRKQLNIYESKNDKSSIDEPPEVKLKDLPLYLEYVFLEGDDKLPVIITKDLSVKEKSALVKVLKSHKQAIAWKLFDIKGINPKFYTHKILIEDDFELAVQHQRRVNPKIHDVIKKEGGFIVVENEENKLILTHLVTGWRVCIDYRKLNEATRKDHFPLLFMDQMLKRLAGNDYYCFLDGFSCYFQIPIDPKDQEKTTFTCPYGTFSYRRIPFGLCNAPETFQRCMMTIFHDMNKKMMEVFMDDFLVFGNSFKTCLSYLEKMLKRCEDTNLCINWEKSNFMVKEGIVLGHKISKNEIEVDKAKVDVIAKLPHPTTVKGIRSFLGYAGFYRRFIQDFLKIVRPMTCLLDKDTPFFFFKECVEAFQTLKRKLTEAPILIAPDWDLPFELMCDASDFAIGVVLGQRHEKHFRPIHYASKTITDAESHYTMTEKEMLAVVYAFKKIWSYLIMNKSIVYTDHAALKYLFAKKDSKAILL</sequence>
<dbReference type="InterPro" id="IPR000477">
    <property type="entry name" value="RT_dom"/>
</dbReference>
<evidence type="ECO:0000256" key="2">
    <source>
        <dbReference type="SAM" id="MobiDB-lite"/>
    </source>
</evidence>
<dbReference type="InterPro" id="IPR043128">
    <property type="entry name" value="Rev_trsase/Diguanyl_cyclase"/>
</dbReference>
<feature type="compositionally biased region" description="Polar residues" evidence="2">
    <location>
        <begin position="196"/>
        <end position="221"/>
    </location>
</feature>
<dbReference type="GO" id="GO:0003964">
    <property type="term" value="F:RNA-directed DNA polymerase activity"/>
    <property type="evidence" value="ECO:0007669"/>
    <property type="project" value="UniProtKB-KW"/>
</dbReference>
<dbReference type="InterPro" id="IPR041577">
    <property type="entry name" value="RT_RNaseH_2"/>
</dbReference>
<dbReference type="PANTHER" id="PTHR37984:SF5">
    <property type="entry name" value="PROTEIN NYNRIN-LIKE"/>
    <property type="match status" value="1"/>
</dbReference>
<gene>
    <name evidence="4" type="ORF">Tci_316877</name>
</gene>
<feature type="region of interest" description="Disordered" evidence="2">
    <location>
        <begin position="14"/>
        <end position="70"/>
    </location>
</feature>
<proteinExistence type="predicted"/>